<dbReference type="AlphaFoldDB" id="A0A0M3HWJ9"/>
<protein>
    <submittedName>
        <fullName evidence="2">Uncharacterized protein</fullName>
    </submittedName>
</protein>
<reference evidence="2" key="1">
    <citation type="submission" date="2017-02" db="UniProtKB">
        <authorList>
            <consortium name="WormBaseParasite"/>
        </authorList>
    </citation>
    <scope>IDENTIFICATION</scope>
</reference>
<dbReference type="WBParaSite" id="ALUE_0000753101-mRNA-1">
    <property type="protein sequence ID" value="ALUE_0000753101-mRNA-1"/>
    <property type="gene ID" value="ALUE_0000753101"/>
</dbReference>
<evidence type="ECO:0000313" key="2">
    <source>
        <dbReference type="WBParaSite" id="ALUE_0000753101-mRNA-1"/>
    </source>
</evidence>
<evidence type="ECO:0000313" key="1">
    <source>
        <dbReference type="Proteomes" id="UP000036681"/>
    </source>
</evidence>
<dbReference type="Proteomes" id="UP000036681">
    <property type="component" value="Unplaced"/>
</dbReference>
<accession>A0A0M3HWJ9</accession>
<keyword evidence="1" id="KW-1185">Reference proteome</keyword>
<organism evidence="1 2">
    <name type="scientific">Ascaris lumbricoides</name>
    <name type="common">Giant roundworm</name>
    <dbReference type="NCBI Taxonomy" id="6252"/>
    <lineage>
        <taxon>Eukaryota</taxon>
        <taxon>Metazoa</taxon>
        <taxon>Ecdysozoa</taxon>
        <taxon>Nematoda</taxon>
        <taxon>Chromadorea</taxon>
        <taxon>Rhabditida</taxon>
        <taxon>Spirurina</taxon>
        <taxon>Ascaridomorpha</taxon>
        <taxon>Ascaridoidea</taxon>
        <taxon>Ascarididae</taxon>
        <taxon>Ascaris</taxon>
    </lineage>
</organism>
<proteinExistence type="predicted"/>
<name>A0A0M3HWJ9_ASCLU</name>
<sequence>MIIRIEMTIRMVELTRQCVNTRVHEQPLVIGLVLLRSTLS</sequence>